<dbReference type="GO" id="GO:0005524">
    <property type="term" value="F:ATP binding"/>
    <property type="evidence" value="ECO:0007669"/>
    <property type="project" value="UniProtKB-KW"/>
</dbReference>
<dbReference type="GO" id="GO:0004756">
    <property type="term" value="F:selenide, water dikinase activity"/>
    <property type="evidence" value="ECO:0007669"/>
    <property type="project" value="TreeGrafter"/>
</dbReference>
<dbReference type="PANTHER" id="PTHR10256">
    <property type="entry name" value="SELENIDE, WATER DIKINASE"/>
    <property type="match status" value="1"/>
</dbReference>
<accession>A0A7S3K4P7</accession>
<proteinExistence type="predicted"/>
<keyword evidence="3" id="KW-0418">Kinase</keyword>
<dbReference type="InterPro" id="IPR016188">
    <property type="entry name" value="PurM-like_N"/>
</dbReference>
<keyword evidence="1" id="KW-0808">Transferase</keyword>
<evidence type="ECO:0000256" key="4">
    <source>
        <dbReference type="ARBA" id="ARBA00022840"/>
    </source>
</evidence>
<dbReference type="InterPro" id="IPR004536">
    <property type="entry name" value="SPS/SelD"/>
</dbReference>
<organism evidence="8">
    <name type="scientific">Aureoumbra lagunensis</name>
    <dbReference type="NCBI Taxonomy" id="44058"/>
    <lineage>
        <taxon>Eukaryota</taxon>
        <taxon>Sar</taxon>
        <taxon>Stramenopiles</taxon>
        <taxon>Ochrophyta</taxon>
        <taxon>Pelagophyceae</taxon>
        <taxon>Pelagomonadales</taxon>
        <taxon>Aureoumbra</taxon>
    </lineage>
</organism>
<feature type="domain" description="PurM-like C-terminal" evidence="7">
    <location>
        <begin position="123"/>
        <end position="274"/>
    </location>
</feature>
<dbReference type="PIRSF" id="PIRSF036407">
    <property type="entry name" value="Selenphspht_syn"/>
    <property type="match status" value="1"/>
</dbReference>
<protein>
    <recommendedName>
        <fullName evidence="9">Selenide, water dikinase</fullName>
    </recommendedName>
</protein>
<dbReference type="EMBL" id="HBIJ01023208">
    <property type="protein sequence ID" value="CAE0374482.1"/>
    <property type="molecule type" value="Transcribed_RNA"/>
</dbReference>
<evidence type="ECO:0000256" key="5">
    <source>
        <dbReference type="ARBA" id="ARBA00023266"/>
    </source>
</evidence>
<feature type="domain" description="PurM-like N-terminal" evidence="6">
    <location>
        <begin position="12"/>
        <end position="113"/>
    </location>
</feature>
<dbReference type="Pfam" id="PF02769">
    <property type="entry name" value="AIRS_C"/>
    <property type="match status" value="1"/>
</dbReference>
<keyword evidence="5" id="KW-0711">Selenium</keyword>
<dbReference type="GO" id="GO:0005737">
    <property type="term" value="C:cytoplasm"/>
    <property type="evidence" value="ECO:0007669"/>
    <property type="project" value="TreeGrafter"/>
</dbReference>
<dbReference type="GO" id="GO:0016260">
    <property type="term" value="P:selenocysteine biosynthetic process"/>
    <property type="evidence" value="ECO:0007669"/>
    <property type="project" value="TreeGrafter"/>
</dbReference>
<dbReference type="Pfam" id="PF00586">
    <property type="entry name" value="AIRS"/>
    <property type="match status" value="1"/>
</dbReference>
<dbReference type="AlphaFoldDB" id="A0A7S3K4P7"/>
<name>A0A7S3K4P7_9STRA</name>
<sequence>MDCSVCETSIPGVFLVQTVDFFYPLVQDPYEQGEIAAANVLSDMYACGITKCDNMLMCLSVSTNMSKTEQDIVTQEMIRGFLDQAKRAGTKVTGGQTVLNPAPIIGGVATAIVQDCIRPENAQDGDILVLTKPLGTQVAVNFFEQDPLAANEAYEKARLSMKTLNRRAAELMVKYNAHAATDITGFGILGHTQNLALHQKLKNLEFRLQQLPVFKGMLQIDARNPNLFKLAQGFSAETSGGLLISLPSEEAAQQFCAEKDSFLFGGPWIVGSVIQSSCSQSASTASLAPNLTWIEC</sequence>
<dbReference type="Gene3D" id="3.90.650.10">
    <property type="entry name" value="PurM-like C-terminal domain"/>
    <property type="match status" value="1"/>
</dbReference>
<reference evidence="8" key="1">
    <citation type="submission" date="2021-01" db="EMBL/GenBank/DDBJ databases">
        <authorList>
            <person name="Corre E."/>
            <person name="Pelletier E."/>
            <person name="Niang G."/>
            <person name="Scheremetjew M."/>
            <person name="Finn R."/>
            <person name="Kale V."/>
            <person name="Holt S."/>
            <person name="Cochrane G."/>
            <person name="Meng A."/>
            <person name="Brown T."/>
            <person name="Cohen L."/>
        </authorList>
    </citation>
    <scope>NUCLEOTIDE SEQUENCE</scope>
    <source>
        <strain evidence="8">CCMP1510</strain>
    </source>
</reference>
<dbReference type="SUPFAM" id="SSF55326">
    <property type="entry name" value="PurM N-terminal domain-like"/>
    <property type="match status" value="1"/>
</dbReference>
<dbReference type="SUPFAM" id="SSF56042">
    <property type="entry name" value="PurM C-terminal domain-like"/>
    <property type="match status" value="1"/>
</dbReference>
<keyword evidence="4" id="KW-0067">ATP-binding</keyword>
<dbReference type="Gene3D" id="3.30.1330.10">
    <property type="entry name" value="PurM-like, N-terminal domain"/>
    <property type="match status" value="1"/>
</dbReference>
<evidence type="ECO:0000256" key="2">
    <source>
        <dbReference type="ARBA" id="ARBA00022741"/>
    </source>
</evidence>
<evidence type="ECO:0000259" key="7">
    <source>
        <dbReference type="Pfam" id="PF02769"/>
    </source>
</evidence>
<dbReference type="NCBIfam" id="TIGR00476">
    <property type="entry name" value="selD"/>
    <property type="match status" value="1"/>
</dbReference>
<evidence type="ECO:0000256" key="1">
    <source>
        <dbReference type="ARBA" id="ARBA00022679"/>
    </source>
</evidence>
<evidence type="ECO:0000256" key="3">
    <source>
        <dbReference type="ARBA" id="ARBA00022777"/>
    </source>
</evidence>
<dbReference type="InterPro" id="IPR010918">
    <property type="entry name" value="PurM-like_C_dom"/>
</dbReference>
<keyword evidence="2" id="KW-0547">Nucleotide-binding</keyword>
<evidence type="ECO:0000259" key="6">
    <source>
        <dbReference type="Pfam" id="PF00586"/>
    </source>
</evidence>
<dbReference type="InterPro" id="IPR036676">
    <property type="entry name" value="PurM-like_C_sf"/>
</dbReference>
<dbReference type="InterPro" id="IPR036921">
    <property type="entry name" value="PurM-like_N_sf"/>
</dbReference>
<dbReference type="PANTHER" id="PTHR10256:SF0">
    <property type="entry name" value="INACTIVE SELENIDE, WATER DIKINASE-LIKE PROTEIN-RELATED"/>
    <property type="match status" value="1"/>
</dbReference>
<evidence type="ECO:0008006" key="9">
    <source>
        <dbReference type="Google" id="ProtNLM"/>
    </source>
</evidence>
<gene>
    <name evidence="8" type="ORF">ALAG00032_LOCUS15285</name>
</gene>
<evidence type="ECO:0000313" key="8">
    <source>
        <dbReference type="EMBL" id="CAE0374482.1"/>
    </source>
</evidence>